<reference evidence="2" key="1">
    <citation type="submission" date="2021-02" db="EMBL/GenBank/DDBJ databases">
        <authorList>
            <person name="Nowell W R."/>
        </authorList>
    </citation>
    <scope>NUCLEOTIDE SEQUENCE</scope>
    <source>
        <strain evidence="2">Ploen Becks lab</strain>
    </source>
</reference>
<dbReference type="AlphaFoldDB" id="A0A813M4A9"/>
<accession>A0A813M4A9</accession>
<feature type="compositionally biased region" description="Polar residues" evidence="1">
    <location>
        <begin position="1"/>
        <end position="18"/>
    </location>
</feature>
<name>A0A813M4A9_9BILA</name>
<dbReference type="Proteomes" id="UP000663879">
    <property type="component" value="Unassembled WGS sequence"/>
</dbReference>
<gene>
    <name evidence="2" type="ORF">OXX778_LOCUS1025</name>
</gene>
<evidence type="ECO:0000313" key="2">
    <source>
        <dbReference type="EMBL" id="CAF0710874.1"/>
    </source>
</evidence>
<evidence type="ECO:0000256" key="1">
    <source>
        <dbReference type="SAM" id="MobiDB-lite"/>
    </source>
</evidence>
<feature type="region of interest" description="Disordered" evidence="1">
    <location>
        <begin position="1"/>
        <end position="41"/>
    </location>
</feature>
<sequence>MVQNDQKGSTMINNNECNAPSKETPCNNPINSNVTLPPDDNKESLSIENVLKSSMFKKFYEINKNMANLNQNSNYDSSPGEESQMIDSDDSYAADFTEHVKKIIVYSSEEKFNFNENYNQITYGGLFRVILLKNKRTNSLYAFLIKLQDKLNLRQDELWLWWK</sequence>
<proteinExistence type="predicted"/>
<dbReference type="EMBL" id="CAJNOC010000059">
    <property type="protein sequence ID" value="CAF0710874.1"/>
    <property type="molecule type" value="Genomic_DNA"/>
</dbReference>
<organism evidence="2 3">
    <name type="scientific">Brachionus calyciflorus</name>
    <dbReference type="NCBI Taxonomy" id="104777"/>
    <lineage>
        <taxon>Eukaryota</taxon>
        <taxon>Metazoa</taxon>
        <taxon>Spiralia</taxon>
        <taxon>Gnathifera</taxon>
        <taxon>Rotifera</taxon>
        <taxon>Eurotatoria</taxon>
        <taxon>Monogononta</taxon>
        <taxon>Pseudotrocha</taxon>
        <taxon>Ploima</taxon>
        <taxon>Brachionidae</taxon>
        <taxon>Brachionus</taxon>
    </lineage>
</organism>
<evidence type="ECO:0000313" key="3">
    <source>
        <dbReference type="Proteomes" id="UP000663879"/>
    </source>
</evidence>
<feature type="compositionally biased region" description="Polar residues" evidence="1">
    <location>
        <begin position="24"/>
        <end position="35"/>
    </location>
</feature>
<keyword evidence="3" id="KW-1185">Reference proteome</keyword>
<protein>
    <submittedName>
        <fullName evidence="2">Uncharacterized protein</fullName>
    </submittedName>
</protein>
<comment type="caution">
    <text evidence="2">The sequence shown here is derived from an EMBL/GenBank/DDBJ whole genome shotgun (WGS) entry which is preliminary data.</text>
</comment>